<dbReference type="EMBL" id="JYDL01000088">
    <property type="protein sequence ID" value="KRX17454.1"/>
    <property type="molecule type" value="Genomic_DNA"/>
</dbReference>
<organism evidence="1 2">
    <name type="scientific">Trichinella nelsoni</name>
    <dbReference type="NCBI Taxonomy" id="6336"/>
    <lineage>
        <taxon>Eukaryota</taxon>
        <taxon>Metazoa</taxon>
        <taxon>Ecdysozoa</taxon>
        <taxon>Nematoda</taxon>
        <taxon>Enoplea</taxon>
        <taxon>Dorylaimia</taxon>
        <taxon>Trichinellida</taxon>
        <taxon>Trichinellidae</taxon>
        <taxon>Trichinella</taxon>
    </lineage>
</organism>
<sequence length="147" mass="17984">MYLYEGDKTIYRINSVIEFGRCCCCVAQWHMEHAIFSKNLYWWYETTTISPINILLRQFKRNETLAFDHFFQSITIKQPYAQEFLLGFFTTRTCYLIFPYEKSYFMQSGFNIHRFHNRQQDKFYFLPLKCTYVSCGSARLEQHYFRI</sequence>
<gene>
    <name evidence="1" type="ORF">T07_2803</name>
</gene>
<dbReference type="OrthoDB" id="10307266at2759"/>
<evidence type="ECO:0000313" key="1">
    <source>
        <dbReference type="EMBL" id="KRX17454.1"/>
    </source>
</evidence>
<reference evidence="1 2" key="1">
    <citation type="submission" date="2015-01" db="EMBL/GenBank/DDBJ databases">
        <title>Evolution of Trichinella species and genotypes.</title>
        <authorList>
            <person name="Korhonen P.K."/>
            <person name="Edoardo P."/>
            <person name="Giuseppe L.R."/>
            <person name="Gasser R.B."/>
        </authorList>
    </citation>
    <scope>NUCLEOTIDE SEQUENCE [LARGE SCALE GENOMIC DNA]</scope>
    <source>
        <strain evidence="1">ISS37</strain>
    </source>
</reference>
<name>A0A0V0RSJ2_9BILA</name>
<dbReference type="Proteomes" id="UP000054630">
    <property type="component" value="Unassembled WGS sequence"/>
</dbReference>
<dbReference type="AlphaFoldDB" id="A0A0V0RSJ2"/>
<accession>A0A0V0RSJ2</accession>
<evidence type="ECO:0000313" key="2">
    <source>
        <dbReference type="Proteomes" id="UP000054630"/>
    </source>
</evidence>
<comment type="caution">
    <text evidence="1">The sequence shown here is derived from an EMBL/GenBank/DDBJ whole genome shotgun (WGS) entry which is preliminary data.</text>
</comment>
<keyword evidence="2" id="KW-1185">Reference proteome</keyword>
<protein>
    <submittedName>
        <fullName evidence="1">Uncharacterized protein</fullName>
    </submittedName>
</protein>
<proteinExistence type="predicted"/>